<dbReference type="Pfam" id="PF12724">
    <property type="entry name" value="Flavodoxin_5"/>
    <property type="match status" value="1"/>
</dbReference>
<organism evidence="3 4">
    <name type="scientific">Blastococcus saxobsidens</name>
    <dbReference type="NCBI Taxonomy" id="138336"/>
    <lineage>
        <taxon>Bacteria</taxon>
        <taxon>Bacillati</taxon>
        <taxon>Actinomycetota</taxon>
        <taxon>Actinomycetes</taxon>
        <taxon>Geodermatophilales</taxon>
        <taxon>Geodermatophilaceae</taxon>
        <taxon>Blastococcus</taxon>
    </lineage>
</organism>
<evidence type="ECO:0000313" key="4">
    <source>
        <dbReference type="Proteomes" id="UP000292507"/>
    </source>
</evidence>
<dbReference type="InterPro" id="IPR029039">
    <property type="entry name" value="Flavoprotein-like_sf"/>
</dbReference>
<gene>
    <name evidence="3" type="ORF">BKA19_3074</name>
</gene>
<accession>A0A4Q7YAD1</accession>
<dbReference type="InterPro" id="IPR026816">
    <property type="entry name" value="Flavodoxin_dom"/>
</dbReference>
<name>A0A4Q7YAD1_9ACTN</name>
<dbReference type="Gene3D" id="3.40.50.360">
    <property type="match status" value="1"/>
</dbReference>
<dbReference type="SUPFAM" id="SSF52218">
    <property type="entry name" value="Flavoproteins"/>
    <property type="match status" value="1"/>
</dbReference>
<dbReference type="OrthoDB" id="129384at2"/>
<evidence type="ECO:0000259" key="2">
    <source>
        <dbReference type="Pfam" id="PF12724"/>
    </source>
</evidence>
<keyword evidence="4" id="KW-1185">Reference proteome</keyword>
<evidence type="ECO:0000313" key="3">
    <source>
        <dbReference type="EMBL" id="RZU33353.1"/>
    </source>
</evidence>
<comment type="caution">
    <text evidence="3">The sequence shown here is derived from an EMBL/GenBank/DDBJ whole genome shotgun (WGS) entry which is preliminary data.</text>
</comment>
<feature type="domain" description="Flavodoxin" evidence="2">
    <location>
        <begin position="33"/>
        <end position="125"/>
    </location>
</feature>
<dbReference type="Proteomes" id="UP000292507">
    <property type="component" value="Unassembled WGS sequence"/>
</dbReference>
<reference evidence="3 4" key="1">
    <citation type="submission" date="2019-02" db="EMBL/GenBank/DDBJ databases">
        <title>Sequencing the genomes of 1000 actinobacteria strains.</title>
        <authorList>
            <person name="Klenk H.-P."/>
        </authorList>
    </citation>
    <scope>NUCLEOTIDE SEQUENCE [LARGE SCALE GENOMIC DNA]</scope>
    <source>
        <strain evidence="3 4">DSM 44509</strain>
    </source>
</reference>
<protein>
    <submittedName>
        <fullName evidence="3">Menaquinone-dependent protoporphyrinogen oxidase</fullName>
    </submittedName>
</protein>
<evidence type="ECO:0000256" key="1">
    <source>
        <dbReference type="SAM" id="MobiDB-lite"/>
    </source>
</evidence>
<dbReference type="RefSeq" id="WP_104529858.1">
    <property type="nucleotide sequence ID" value="NZ_POQT01000035.1"/>
</dbReference>
<dbReference type="AlphaFoldDB" id="A0A4Q7YAD1"/>
<sequence length="208" mass="22392">MSTTLDTTAMPPAAIGPGGGPTAPRHGRGPRVLVVFAGRHGSTREIAARLARYLTQSEAGRRTGLHAALAPAQSRPDPEPFTGVVLGSAVYGGAWLEPARGYLETHADALARRATWSFSSGMWGQEASPSLRGESSPWVHELTGRHEHRWFRGRTERRLLSAAELHAWPRFAAPAGDQRDWQAVRAWAAEIAGALEAVGANSRDHQVV</sequence>
<feature type="region of interest" description="Disordered" evidence="1">
    <location>
        <begin position="1"/>
        <end position="28"/>
    </location>
</feature>
<dbReference type="EMBL" id="SHKV01000001">
    <property type="protein sequence ID" value="RZU33353.1"/>
    <property type="molecule type" value="Genomic_DNA"/>
</dbReference>
<proteinExistence type="predicted"/>